<dbReference type="Pfam" id="PF21234">
    <property type="entry name" value="Phosphatase-like_N"/>
    <property type="match status" value="1"/>
</dbReference>
<dbReference type="EMBL" id="CP046455">
    <property type="protein sequence ID" value="QGU08546.1"/>
    <property type="molecule type" value="Genomic_DNA"/>
</dbReference>
<gene>
    <name evidence="4" type="primary">arsC3</name>
    <name evidence="4" type="ORF">COCCU_13235</name>
</gene>
<keyword evidence="5" id="KW-1185">Reference proteome</keyword>
<dbReference type="Pfam" id="PF01451">
    <property type="entry name" value="LMWPc"/>
    <property type="match status" value="1"/>
</dbReference>
<evidence type="ECO:0000256" key="1">
    <source>
        <dbReference type="ARBA" id="ARBA00022849"/>
    </source>
</evidence>
<dbReference type="InterPro" id="IPR023485">
    <property type="entry name" value="Ptyr_pPase"/>
</dbReference>
<name>A0A6B8WCE3_9CORY</name>
<feature type="coiled-coil region" evidence="2">
    <location>
        <begin position="178"/>
        <end position="205"/>
    </location>
</feature>
<dbReference type="Gene3D" id="3.40.50.2300">
    <property type="match status" value="1"/>
</dbReference>
<keyword evidence="1" id="KW-0059">Arsenical resistance</keyword>
<dbReference type="Proteomes" id="UP000424462">
    <property type="component" value="Chromosome"/>
</dbReference>
<dbReference type="GO" id="GO:0046685">
    <property type="term" value="P:response to arsenic-containing substance"/>
    <property type="evidence" value="ECO:0007669"/>
    <property type="project" value="UniProtKB-KW"/>
</dbReference>
<organism evidence="4 5">
    <name type="scientific">Corynebacterium occultum</name>
    <dbReference type="NCBI Taxonomy" id="2675219"/>
    <lineage>
        <taxon>Bacteria</taxon>
        <taxon>Bacillati</taxon>
        <taxon>Actinomycetota</taxon>
        <taxon>Actinomycetes</taxon>
        <taxon>Mycobacteriales</taxon>
        <taxon>Corynebacteriaceae</taxon>
        <taxon>Corynebacterium</taxon>
    </lineage>
</organism>
<feature type="domain" description="Phosphotyrosine protein phosphatase I" evidence="3">
    <location>
        <begin position="74"/>
        <end position="198"/>
    </location>
</feature>
<dbReference type="NCBIfam" id="NF046112">
    <property type="entry name" value="MSMEG_6209_Nter"/>
    <property type="match status" value="1"/>
</dbReference>
<dbReference type="Gene3D" id="1.10.8.1060">
    <property type="entry name" value="Corynebacterium glutamicum thioredoxin-dependent arsenate reductase, N-terminal domain"/>
    <property type="match status" value="1"/>
</dbReference>
<evidence type="ECO:0000313" key="4">
    <source>
        <dbReference type="EMBL" id="QGU08546.1"/>
    </source>
</evidence>
<dbReference type="InterPro" id="IPR036196">
    <property type="entry name" value="Ptyr_pPase_sf"/>
</dbReference>
<keyword evidence="2" id="KW-0175">Coiled coil</keyword>
<evidence type="ECO:0000256" key="2">
    <source>
        <dbReference type="SAM" id="Coils"/>
    </source>
</evidence>
<dbReference type="SUPFAM" id="SSF52788">
    <property type="entry name" value="Phosphotyrosine protein phosphatases I"/>
    <property type="match status" value="1"/>
</dbReference>
<dbReference type="KEGG" id="cok:COCCU_13235"/>
<evidence type="ECO:0000259" key="3">
    <source>
        <dbReference type="SMART" id="SM00226"/>
    </source>
</evidence>
<dbReference type="PANTHER" id="PTHR43428:SF1">
    <property type="entry name" value="ARSENATE REDUCTASE"/>
    <property type="match status" value="1"/>
</dbReference>
<keyword evidence="4" id="KW-0808">Transferase</keyword>
<sequence>MNDDQFTLVRRDMHRRFGLMFAPETIDRVLDEIIDEHVSGARISTFMAVMVEREASERFEEMASEQQLETRRRKELLFVCRRNAGRSQLASAITRHLVGNEVLHRSVGLEPSHGIDETVLEVLRERGISTDGLYQKTIVPRTVHTSDVVVLMGVDGVPGVPGHRYVTWDVADPEGQPIDKVREIADDVERRVRELLDELEVFQASA</sequence>
<dbReference type="GO" id="GO:0102100">
    <property type="term" value="F:mycothiol-arsenate ligase activity"/>
    <property type="evidence" value="ECO:0007669"/>
    <property type="project" value="UniProtKB-EC"/>
</dbReference>
<accession>A0A6B8WCE3</accession>
<dbReference type="SMART" id="SM00226">
    <property type="entry name" value="LMWPc"/>
    <property type="match status" value="1"/>
</dbReference>
<dbReference type="EC" id="2.8.4.2" evidence="4"/>
<evidence type="ECO:0000313" key="5">
    <source>
        <dbReference type="Proteomes" id="UP000424462"/>
    </source>
</evidence>
<dbReference type="AlphaFoldDB" id="A0A6B8WCE3"/>
<dbReference type="InterPro" id="IPR048716">
    <property type="entry name" value="Phosphatase-like_N"/>
</dbReference>
<dbReference type="PANTHER" id="PTHR43428">
    <property type="entry name" value="ARSENATE REDUCTASE"/>
    <property type="match status" value="1"/>
</dbReference>
<dbReference type="RefSeq" id="WP_156232150.1">
    <property type="nucleotide sequence ID" value="NZ_CP046455.1"/>
</dbReference>
<reference evidence="4 5" key="1">
    <citation type="submission" date="2019-11" db="EMBL/GenBank/DDBJ databases">
        <title>Complete genome sequence of Corynebacterium kalinowskii 1959, a novel Corynebacterium species isolated from soil of a small paddock in Vilsendorf, Germany.</title>
        <authorList>
            <person name="Schaffert L."/>
            <person name="Ruwe M."/>
            <person name="Milse J."/>
            <person name="Hanuschka K."/>
            <person name="Ortseifen V."/>
            <person name="Droste J."/>
            <person name="Brandt D."/>
            <person name="Schlueter L."/>
            <person name="Kutter Y."/>
            <person name="Vinke S."/>
            <person name="Viehoefer P."/>
            <person name="Jacob L."/>
            <person name="Luebke N.-C."/>
            <person name="Schulte-Berndt E."/>
            <person name="Hain C."/>
            <person name="Linder M."/>
            <person name="Schmidt P."/>
            <person name="Wollenschlaeger L."/>
            <person name="Luttermann T."/>
            <person name="Thieme E."/>
            <person name="Hassa J."/>
            <person name="Haak M."/>
            <person name="Wittchen M."/>
            <person name="Mentz A."/>
            <person name="Persicke M."/>
            <person name="Busche T."/>
            <person name="Ruckert C."/>
        </authorList>
    </citation>
    <scope>NUCLEOTIDE SEQUENCE [LARGE SCALE GENOMIC DNA]</scope>
    <source>
        <strain evidence="4 5">2039</strain>
    </source>
</reference>
<proteinExistence type="predicted"/>
<protein>
    <submittedName>
        <fullName evidence="4">Arsenate-mycothiol transferase ArsC2</fullName>
        <ecNumber evidence="4">2.8.4.2</ecNumber>
    </submittedName>
</protein>